<organism evidence="12 13">
    <name type="scientific">Xylaria flabelliformis</name>
    <dbReference type="NCBI Taxonomy" id="2512241"/>
    <lineage>
        <taxon>Eukaryota</taxon>
        <taxon>Fungi</taxon>
        <taxon>Dikarya</taxon>
        <taxon>Ascomycota</taxon>
        <taxon>Pezizomycotina</taxon>
        <taxon>Sordariomycetes</taxon>
        <taxon>Xylariomycetidae</taxon>
        <taxon>Xylariales</taxon>
        <taxon>Xylariaceae</taxon>
        <taxon>Xylaria</taxon>
    </lineage>
</organism>
<evidence type="ECO:0000256" key="2">
    <source>
        <dbReference type="ARBA" id="ARBA00011534"/>
    </source>
</evidence>
<protein>
    <recommendedName>
        <fullName evidence="5">EKC/KEOPS complex subunit BUD32</fullName>
        <ecNumber evidence="3">2.7.11.1</ecNumber>
    </recommendedName>
    <alternativeName>
        <fullName evidence="6 7">Atypical Serine/threonine protein kinase BUD32</fullName>
    </alternativeName>
    <alternativeName>
        <fullName evidence="4">EKC/KEOPS complex subunit bud32</fullName>
    </alternativeName>
</protein>
<evidence type="ECO:0000256" key="6">
    <source>
        <dbReference type="ARBA" id="ARBA00030980"/>
    </source>
</evidence>
<keyword evidence="13" id="KW-1185">Reference proteome</keyword>
<dbReference type="InterPro" id="IPR040976">
    <property type="entry name" value="Pkinase_fungal"/>
</dbReference>
<comment type="catalytic activity">
    <reaction evidence="8">
        <text>L-threonyl-[protein] + ATP = O-phospho-L-threonyl-[protein] + ADP + H(+)</text>
        <dbReference type="Rhea" id="RHEA:46608"/>
        <dbReference type="Rhea" id="RHEA-COMP:11060"/>
        <dbReference type="Rhea" id="RHEA-COMP:11605"/>
        <dbReference type="ChEBI" id="CHEBI:15378"/>
        <dbReference type="ChEBI" id="CHEBI:30013"/>
        <dbReference type="ChEBI" id="CHEBI:30616"/>
        <dbReference type="ChEBI" id="CHEBI:61977"/>
        <dbReference type="ChEBI" id="CHEBI:456216"/>
        <dbReference type="EC" id="2.7.11.1"/>
    </reaction>
</comment>
<evidence type="ECO:0000256" key="5">
    <source>
        <dbReference type="ARBA" id="ARBA00019973"/>
    </source>
</evidence>
<name>A0A553HYY7_9PEZI</name>
<evidence type="ECO:0000313" key="13">
    <source>
        <dbReference type="Proteomes" id="UP000319160"/>
    </source>
</evidence>
<comment type="catalytic activity">
    <reaction evidence="9">
        <text>L-seryl-[protein] + ATP = O-phospho-L-seryl-[protein] + ADP + H(+)</text>
        <dbReference type="Rhea" id="RHEA:17989"/>
        <dbReference type="Rhea" id="RHEA-COMP:9863"/>
        <dbReference type="Rhea" id="RHEA-COMP:11604"/>
        <dbReference type="ChEBI" id="CHEBI:15378"/>
        <dbReference type="ChEBI" id="CHEBI:29999"/>
        <dbReference type="ChEBI" id="CHEBI:30616"/>
        <dbReference type="ChEBI" id="CHEBI:83421"/>
        <dbReference type="ChEBI" id="CHEBI:456216"/>
        <dbReference type="EC" id="2.7.11.1"/>
    </reaction>
</comment>
<dbReference type="Pfam" id="PF17667">
    <property type="entry name" value="Pkinase_fungal"/>
    <property type="match status" value="1"/>
</dbReference>
<evidence type="ECO:0000256" key="8">
    <source>
        <dbReference type="ARBA" id="ARBA00047899"/>
    </source>
</evidence>
<accession>A0A553HYY7</accession>
<comment type="subunit">
    <text evidence="2">Component of the EKC/KEOPS complex composed of at least BUD32, CGI121, GON7, KAE1 and PCC1; the whole complex dimerizes.</text>
</comment>
<dbReference type="InterPro" id="IPR011009">
    <property type="entry name" value="Kinase-like_dom_sf"/>
</dbReference>
<comment type="function">
    <text evidence="1">Component of the EKC/KEOPS complex that is required for the formation of a threonylcarbamoyl group on adenosine at position 37 (t(6)A37) in tRNAs that read codons beginning with adenine. The complex is probably involved in the transfer of the threonylcarbamoyl moiety of threonylcarbamoyl-AMP (TC-AMP) to the N6 group of A37. BUD32 has ATPase activity in the context of the EKC/KEOPS complex and likely plays a supporting role to the catalytic subunit KAE1. The EKC/KEOPS complex also promotes both telomere uncapping and telomere elongation. The complex is required for efficient recruitment of transcriptional coactivators.</text>
</comment>
<dbReference type="SUPFAM" id="SSF56112">
    <property type="entry name" value="Protein kinase-like (PK-like)"/>
    <property type="match status" value="1"/>
</dbReference>
<dbReference type="GO" id="GO:0004674">
    <property type="term" value="F:protein serine/threonine kinase activity"/>
    <property type="evidence" value="ECO:0007669"/>
    <property type="project" value="UniProtKB-EC"/>
</dbReference>
<dbReference type="Gene3D" id="1.10.510.10">
    <property type="entry name" value="Transferase(Phosphotransferase) domain 1"/>
    <property type="match status" value="1"/>
</dbReference>
<feature type="region of interest" description="Disordered" evidence="10">
    <location>
        <begin position="475"/>
        <end position="495"/>
    </location>
</feature>
<dbReference type="AlphaFoldDB" id="A0A553HYY7"/>
<dbReference type="InterPro" id="IPR000719">
    <property type="entry name" value="Prot_kinase_dom"/>
</dbReference>
<evidence type="ECO:0000256" key="1">
    <source>
        <dbReference type="ARBA" id="ARBA00003747"/>
    </source>
</evidence>
<dbReference type="EMBL" id="VFLP01000031">
    <property type="protein sequence ID" value="TRX93169.1"/>
    <property type="molecule type" value="Genomic_DNA"/>
</dbReference>
<feature type="domain" description="Protein kinase" evidence="11">
    <location>
        <begin position="434"/>
        <end position="753"/>
    </location>
</feature>
<dbReference type="PROSITE" id="PS50011">
    <property type="entry name" value="PROTEIN_KINASE_DOM"/>
    <property type="match status" value="1"/>
</dbReference>
<evidence type="ECO:0000256" key="9">
    <source>
        <dbReference type="ARBA" id="ARBA00048679"/>
    </source>
</evidence>
<dbReference type="PANTHER" id="PTHR38248">
    <property type="entry name" value="FUNK1 6"/>
    <property type="match status" value="1"/>
</dbReference>
<evidence type="ECO:0000256" key="3">
    <source>
        <dbReference type="ARBA" id="ARBA00012513"/>
    </source>
</evidence>
<dbReference type="GO" id="GO:0005524">
    <property type="term" value="F:ATP binding"/>
    <property type="evidence" value="ECO:0007669"/>
    <property type="project" value="InterPro"/>
</dbReference>
<dbReference type="Proteomes" id="UP000319160">
    <property type="component" value="Unassembled WGS sequence"/>
</dbReference>
<dbReference type="InterPro" id="IPR008266">
    <property type="entry name" value="Tyr_kinase_AS"/>
</dbReference>
<dbReference type="OrthoDB" id="5584477at2759"/>
<evidence type="ECO:0000256" key="4">
    <source>
        <dbReference type="ARBA" id="ARBA00013948"/>
    </source>
</evidence>
<gene>
    <name evidence="12" type="ORF">FHL15_006037</name>
</gene>
<evidence type="ECO:0000256" key="7">
    <source>
        <dbReference type="ARBA" id="ARBA00033194"/>
    </source>
</evidence>
<evidence type="ECO:0000256" key="10">
    <source>
        <dbReference type="SAM" id="MobiDB-lite"/>
    </source>
</evidence>
<evidence type="ECO:0000313" key="12">
    <source>
        <dbReference type="EMBL" id="TRX93169.1"/>
    </source>
</evidence>
<dbReference type="STRING" id="2512241.A0A553HYY7"/>
<reference evidence="13" key="1">
    <citation type="submission" date="2019-06" db="EMBL/GenBank/DDBJ databases">
        <title>Draft genome sequence of the griseofulvin-producing fungus Xylaria cubensis strain G536.</title>
        <authorList>
            <person name="Mead M.E."/>
            <person name="Raja H.A."/>
            <person name="Steenwyk J.L."/>
            <person name="Knowles S.L."/>
            <person name="Oberlies N.H."/>
            <person name="Rokas A."/>
        </authorList>
    </citation>
    <scope>NUCLEOTIDE SEQUENCE [LARGE SCALE GENOMIC DNA]</scope>
    <source>
        <strain evidence="13">G536</strain>
    </source>
</reference>
<evidence type="ECO:0000259" key="11">
    <source>
        <dbReference type="PROSITE" id="PS50011"/>
    </source>
</evidence>
<comment type="caution">
    <text evidence="12">The sequence shown here is derived from an EMBL/GenBank/DDBJ whole genome shotgun (WGS) entry which is preliminary data.</text>
</comment>
<dbReference type="PANTHER" id="PTHR38248:SF2">
    <property type="entry name" value="FUNK1 11"/>
    <property type="match status" value="1"/>
</dbReference>
<proteinExistence type="predicted"/>
<dbReference type="EC" id="2.7.11.1" evidence="3"/>
<dbReference type="PROSITE" id="PS00109">
    <property type="entry name" value="PROTEIN_KINASE_TYR"/>
    <property type="match status" value="1"/>
</dbReference>
<sequence length="753" mass="86469">MNLTEKQIKIISEHPLNDTFNHIRDELRDNADGLRQKNIVSLLEALARTAAASNMTFPDRGGRAVERLACILGYARQGKLDLRRFDSLIGLVVGNSSDTILWATVTSLINVLNLPTPPLFAPTFIGTSIENTSSRLADSKSLKAMEKESFKEIRNCTFRNVVGFWEKFFEPDNWCEGQKAILKEIMTHYDYDRKTWIEFPTIIDEESIWNWLKSLEMRFLVQAPHKLYSAQTAHHCQERKGQMDIFFVRSSPANGESIYEYKDVLVAGLFNGDLLQLAYRVRSIFYHQPTRRYVHAFSLYASKMELWIFDRSGPYSSGIFDIHEEPDKFARAFIGYATMDNNMMGMDTFTQRINGDSCIVLDDATGHNIKLWFETAIIRQKAIVCRGTTCYGTQNNSVAKFSWASDKRGRKSEVEHLQLAAESNVQGIAKVVAYYQITTTKEMRQGLVFPKPHKFEDDDDVYSMSAIESADVSGKKRKLLTDQTSNNASKSKKLRPDSLKLIQDKELISQSSIDHNEPSLHKPSNNLWENKIYSCRVVSPAGRVISEFETTKELLESMRDAIRAHRSLYITGNILHRDISPNNIIITKPEKETSDSFKGMLIDLDRASSANGPRYWTGTIQFMAIEVLNKVDHTYRHDLESFFYVLIWMCARQSWKNGFTGKERPPKQSLLEKWAIGSFTDIARFKRGYMMTTIMLQRVLNEFPKTLDGVKPLCYRIREILFRRRMFLGTPAGDPDQLYIPIIEAYDTAIRDL</sequence>